<organism evidence="6 7">
    <name type="scientific">Thlaspi arvense</name>
    <name type="common">Field penny-cress</name>
    <dbReference type="NCBI Taxonomy" id="13288"/>
    <lineage>
        <taxon>Eukaryota</taxon>
        <taxon>Viridiplantae</taxon>
        <taxon>Streptophyta</taxon>
        <taxon>Embryophyta</taxon>
        <taxon>Tracheophyta</taxon>
        <taxon>Spermatophyta</taxon>
        <taxon>Magnoliopsida</taxon>
        <taxon>eudicotyledons</taxon>
        <taxon>Gunneridae</taxon>
        <taxon>Pentapetalae</taxon>
        <taxon>rosids</taxon>
        <taxon>malvids</taxon>
        <taxon>Brassicales</taxon>
        <taxon>Brassicaceae</taxon>
        <taxon>Thlaspideae</taxon>
        <taxon>Thlaspi</taxon>
    </lineage>
</organism>
<dbReference type="Proteomes" id="UP000836841">
    <property type="component" value="Chromosome 1"/>
</dbReference>
<name>A0AAU9R739_THLAR</name>
<gene>
    <name evidence="6" type="ORF">TAV2_LOCUS2352</name>
</gene>
<reference evidence="6 7" key="1">
    <citation type="submission" date="2022-03" db="EMBL/GenBank/DDBJ databases">
        <authorList>
            <person name="Nunn A."/>
            <person name="Chopra R."/>
            <person name="Nunn A."/>
            <person name="Contreras Garrido A."/>
        </authorList>
    </citation>
    <scope>NUCLEOTIDE SEQUENCE [LARGE SCALE GENOMIC DNA]</scope>
</reference>
<evidence type="ECO:0000256" key="1">
    <source>
        <dbReference type="ARBA" id="ARBA00022614"/>
    </source>
</evidence>
<dbReference type="Pfam" id="PF08263">
    <property type="entry name" value="LRRNT_2"/>
    <property type="match status" value="1"/>
</dbReference>
<proteinExistence type="predicted"/>
<dbReference type="AlphaFoldDB" id="A0AAU9R739"/>
<dbReference type="InterPro" id="IPR032675">
    <property type="entry name" value="LRR_dom_sf"/>
</dbReference>
<evidence type="ECO:0000313" key="6">
    <source>
        <dbReference type="EMBL" id="CAH2035215.1"/>
    </source>
</evidence>
<evidence type="ECO:0000256" key="2">
    <source>
        <dbReference type="ARBA" id="ARBA00022729"/>
    </source>
</evidence>
<evidence type="ECO:0000313" key="7">
    <source>
        <dbReference type="Proteomes" id="UP000836841"/>
    </source>
</evidence>
<dbReference type="PANTHER" id="PTHR48060:SF21">
    <property type="entry name" value="L DOMAIN-LIKE PROTEIN"/>
    <property type="match status" value="1"/>
</dbReference>
<dbReference type="InterPro" id="IPR053211">
    <property type="entry name" value="DNA_repair-toleration"/>
</dbReference>
<keyword evidence="1" id="KW-0433">Leucine-rich repeat</keyword>
<dbReference type="PANTHER" id="PTHR48060">
    <property type="entry name" value="DNA DAMAGE-REPAIR/TOLERATION PROTEIN DRT100"/>
    <property type="match status" value="1"/>
</dbReference>
<accession>A0AAU9R739</accession>
<keyword evidence="3" id="KW-0677">Repeat</keyword>
<dbReference type="EMBL" id="OU466857">
    <property type="protein sequence ID" value="CAH2035215.1"/>
    <property type="molecule type" value="Genomic_DNA"/>
</dbReference>
<evidence type="ECO:0000259" key="5">
    <source>
        <dbReference type="Pfam" id="PF08263"/>
    </source>
</evidence>
<feature type="domain" description="Leucine-rich repeat-containing N-terminal plant-type" evidence="5">
    <location>
        <begin position="30"/>
        <end position="70"/>
    </location>
</feature>
<keyword evidence="7" id="KW-1185">Reference proteome</keyword>
<feature type="signal peptide" evidence="4">
    <location>
        <begin position="1"/>
        <end position="26"/>
    </location>
</feature>
<protein>
    <recommendedName>
        <fullName evidence="5">Leucine-rich repeat-containing N-terminal plant-type domain-containing protein</fullName>
    </recommendedName>
</protein>
<evidence type="ECO:0000256" key="3">
    <source>
        <dbReference type="ARBA" id="ARBA00022737"/>
    </source>
</evidence>
<dbReference type="Gene3D" id="3.80.10.10">
    <property type="entry name" value="Ribonuclease Inhibitor"/>
    <property type="match status" value="1"/>
</dbReference>
<evidence type="ECO:0000256" key="4">
    <source>
        <dbReference type="SAM" id="SignalP"/>
    </source>
</evidence>
<sequence>MNSSCSFHLFIFAAVIFVCCLNPTEAATCHPDDEAGLLAFKSGITEDPLGMLSSWKKGTDCCSSWSHVICQLSDRVTLLYLDG</sequence>
<dbReference type="InterPro" id="IPR013210">
    <property type="entry name" value="LRR_N_plant-typ"/>
</dbReference>
<keyword evidence="2 4" id="KW-0732">Signal</keyword>
<feature type="chain" id="PRO_5043392675" description="Leucine-rich repeat-containing N-terminal plant-type domain-containing protein" evidence="4">
    <location>
        <begin position="27"/>
        <end position="83"/>
    </location>
</feature>